<keyword evidence="1" id="KW-0812">Transmembrane</keyword>
<evidence type="ECO:0000256" key="1">
    <source>
        <dbReference type="SAM" id="Phobius"/>
    </source>
</evidence>
<sequence>MLVRFPVVVLPTVFLFVCSIFLPPFVGLLPFSKDTDNGSHSIGINKYGVNGGLHYSMWRDTACGRALLHSLYWLTYLQLGVPENMRETDTTQIENNDTLSTERPVINYNSPIFGTQPLTTTGAPKIAVSEG</sequence>
<evidence type="ECO:0000313" key="3">
    <source>
        <dbReference type="Proteomes" id="UP000271889"/>
    </source>
</evidence>
<keyword evidence="1" id="KW-0472">Membrane</keyword>
<organism evidence="2 3">
    <name type="scientific">Cylicostephanus goldi</name>
    <name type="common">Nematode worm</name>
    <dbReference type="NCBI Taxonomy" id="71465"/>
    <lineage>
        <taxon>Eukaryota</taxon>
        <taxon>Metazoa</taxon>
        <taxon>Ecdysozoa</taxon>
        <taxon>Nematoda</taxon>
        <taxon>Chromadorea</taxon>
        <taxon>Rhabditida</taxon>
        <taxon>Rhabditina</taxon>
        <taxon>Rhabditomorpha</taxon>
        <taxon>Strongyloidea</taxon>
        <taxon>Strongylidae</taxon>
        <taxon>Cylicostephanus</taxon>
    </lineage>
</organism>
<reference evidence="2 3" key="1">
    <citation type="submission" date="2018-11" db="EMBL/GenBank/DDBJ databases">
        <authorList>
            <consortium name="Pathogen Informatics"/>
        </authorList>
    </citation>
    <scope>NUCLEOTIDE SEQUENCE [LARGE SCALE GENOMIC DNA]</scope>
</reference>
<gene>
    <name evidence="2" type="ORF">CGOC_LOCUS6498</name>
</gene>
<evidence type="ECO:0000313" key="2">
    <source>
        <dbReference type="EMBL" id="VDK69217.1"/>
    </source>
</evidence>
<dbReference type="Proteomes" id="UP000271889">
    <property type="component" value="Unassembled WGS sequence"/>
</dbReference>
<dbReference type="AlphaFoldDB" id="A0A3P6SAM7"/>
<keyword evidence="1" id="KW-1133">Transmembrane helix</keyword>
<accession>A0A3P6SAM7</accession>
<name>A0A3P6SAM7_CYLGO</name>
<protein>
    <submittedName>
        <fullName evidence="2">Uncharacterized protein</fullName>
    </submittedName>
</protein>
<keyword evidence="3" id="KW-1185">Reference proteome</keyword>
<dbReference type="EMBL" id="UYRV01021307">
    <property type="protein sequence ID" value="VDK69217.1"/>
    <property type="molecule type" value="Genomic_DNA"/>
</dbReference>
<feature type="transmembrane region" description="Helical" evidence="1">
    <location>
        <begin position="12"/>
        <end position="31"/>
    </location>
</feature>
<proteinExistence type="predicted"/>